<proteinExistence type="predicted"/>
<name>A0A0K2TMV0_LEPSM</name>
<accession>A0A0K2TMV0</accession>
<dbReference type="EMBL" id="HACA01009435">
    <property type="protein sequence ID" value="CDW26796.1"/>
    <property type="molecule type" value="Transcribed_RNA"/>
</dbReference>
<evidence type="ECO:0000256" key="1">
    <source>
        <dbReference type="SAM" id="Phobius"/>
    </source>
</evidence>
<dbReference type="GO" id="GO:0047464">
    <property type="term" value="F:heparosan-N-sulfate-glucuronate 5-epimerase activity"/>
    <property type="evidence" value="ECO:0007669"/>
    <property type="project" value="UniProtKB-EC"/>
</dbReference>
<dbReference type="InterPro" id="IPR010598">
    <property type="entry name" value="C5-epim_C"/>
</dbReference>
<keyword evidence="1" id="KW-0472">Membrane</keyword>
<dbReference type="AlphaFoldDB" id="A0A0K2TMV0"/>
<feature type="domain" description="D-glucuronyl C5-epimerase C-terminal" evidence="2">
    <location>
        <begin position="372"/>
        <end position="559"/>
    </location>
</feature>
<dbReference type="PANTHER" id="PTHR13174">
    <property type="entry name" value="D-GLUCURONYL C5-EPIMERASE"/>
    <property type="match status" value="1"/>
</dbReference>
<evidence type="ECO:0000259" key="2">
    <source>
        <dbReference type="Pfam" id="PF06662"/>
    </source>
</evidence>
<dbReference type="GO" id="GO:0030210">
    <property type="term" value="P:heparin proteoglycan biosynthetic process"/>
    <property type="evidence" value="ECO:0007669"/>
    <property type="project" value="UniProtKB-UniPathway"/>
</dbReference>
<dbReference type="InterPro" id="IPR039721">
    <property type="entry name" value="C5-epimerase"/>
</dbReference>
<dbReference type="Pfam" id="PF06662">
    <property type="entry name" value="C5-epim_C"/>
    <property type="match status" value="1"/>
</dbReference>
<feature type="transmembrane region" description="Helical" evidence="1">
    <location>
        <begin position="7"/>
        <end position="25"/>
    </location>
</feature>
<dbReference type="GO" id="GO:0005794">
    <property type="term" value="C:Golgi apparatus"/>
    <property type="evidence" value="ECO:0007669"/>
    <property type="project" value="TreeGrafter"/>
</dbReference>
<dbReference type="Gene3D" id="1.50.10.20">
    <property type="match status" value="1"/>
</dbReference>
<protein>
    <recommendedName>
        <fullName evidence="2">D-glucuronyl C5-epimerase C-terminal domain-containing protein</fullName>
    </recommendedName>
</protein>
<dbReference type="GO" id="GO:0015012">
    <property type="term" value="P:heparan sulfate proteoglycan biosynthetic process"/>
    <property type="evidence" value="ECO:0007669"/>
    <property type="project" value="InterPro"/>
</dbReference>
<organism evidence="3">
    <name type="scientific">Lepeophtheirus salmonis</name>
    <name type="common">Salmon louse</name>
    <name type="synonym">Caligus salmonis</name>
    <dbReference type="NCBI Taxonomy" id="72036"/>
    <lineage>
        <taxon>Eukaryota</taxon>
        <taxon>Metazoa</taxon>
        <taxon>Ecdysozoa</taxon>
        <taxon>Arthropoda</taxon>
        <taxon>Crustacea</taxon>
        <taxon>Multicrustacea</taxon>
        <taxon>Hexanauplia</taxon>
        <taxon>Copepoda</taxon>
        <taxon>Siphonostomatoida</taxon>
        <taxon>Caligidae</taxon>
        <taxon>Lepeophtheirus</taxon>
    </lineage>
</organism>
<dbReference type="UniPathway" id="UPA00862"/>
<evidence type="ECO:0000313" key="3">
    <source>
        <dbReference type="EMBL" id="CDW26796.1"/>
    </source>
</evidence>
<keyword evidence="1" id="KW-1133">Transmembrane helix</keyword>
<reference evidence="3" key="1">
    <citation type="submission" date="2014-05" db="EMBL/GenBank/DDBJ databases">
        <authorList>
            <person name="Chronopoulou M."/>
        </authorList>
    </citation>
    <scope>NUCLEOTIDE SEQUENCE</scope>
    <source>
        <tissue evidence="3">Whole organism</tissue>
    </source>
</reference>
<dbReference type="OrthoDB" id="5914444at2759"/>
<dbReference type="PANTHER" id="PTHR13174:SF3">
    <property type="entry name" value="D-GLUCURONYL C5-EPIMERASE"/>
    <property type="match status" value="1"/>
</dbReference>
<keyword evidence="1" id="KW-0812">Transmembrane</keyword>
<sequence>MFHRWRCYFFALAIISFISIISFYFRHFSSSSSNQHFGSIPSSSCRPPIPAKKDSLSPLSCRVNQKVLENIGKASKSIKEIEAVECYQNQEKEVFIPFSLMKNTQDDVKGELIEKKIDKEPYFAIEFSYSRVFRDSIYKGPQGQFLYFGNFDVESRSRVLCISAGESVPVSSQWGIDGYLYPTQIAQYGLSHWSKALRSNISSNRTIFESGLPGATADWDGDTTRVKNLKCIHFDTSSSISLKLSSSKKILYFDLFPSDNVTFIVSILMGNHKIYLRYMLGNSPPFIRRKGNTITFTYSDEMSKIRFIRNLHNDIVKGGLTTQMSIKTGKVKPIVDTIKFSGVGCVTNLTLSNQEHYLMFMSAVDWFVNNQDRNGGWAANILFNEKKLKYSKADEIMPGWYSGMAQGHGLSLLSRAFIYTKDRKYLEAAKKALSLFSLPSSKGGFRAVFLDTYVWYEEYPTKPSSFVLNGFMYSLFGLYDLSVIQKEYNQALSLYEEGIHTLMEMIHLFDVGYRTVYDLRHFTMKVPPKLARWDYHSTHINLLYALSSVQNDSKVQEKMIEIADRWVQYMLGFHSEHN</sequence>